<protein>
    <recommendedName>
        <fullName evidence="4">Sulfotransferase domain-containing protein</fullName>
    </recommendedName>
</protein>
<organism evidence="2 3">
    <name type="scientific">Salinibacter ruber</name>
    <dbReference type="NCBI Taxonomy" id="146919"/>
    <lineage>
        <taxon>Bacteria</taxon>
        <taxon>Pseudomonadati</taxon>
        <taxon>Rhodothermota</taxon>
        <taxon>Rhodothermia</taxon>
        <taxon>Rhodothermales</taxon>
        <taxon>Salinibacteraceae</taxon>
        <taxon>Salinibacter</taxon>
    </lineage>
</organism>
<comment type="caution">
    <text evidence="2">The sequence shown here is derived from an EMBL/GenBank/DDBJ whole genome shotgun (WGS) entry which is preliminary data.</text>
</comment>
<dbReference type="AlphaFoldDB" id="A0A9X2UMZ9"/>
<dbReference type="PANTHER" id="PTHR10605:SF56">
    <property type="entry name" value="BIFUNCTIONAL HEPARAN SULFATE N-DEACETYLASE_N-SULFOTRANSFERASE"/>
    <property type="match status" value="1"/>
</dbReference>
<dbReference type="PANTHER" id="PTHR10605">
    <property type="entry name" value="HEPARAN SULFATE SULFOTRANSFERASE"/>
    <property type="match status" value="1"/>
</dbReference>
<gene>
    <name evidence="2" type="ORF">GGQ01_002950</name>
</gene>
<dbReference type="InterPro" id="IPR037359">
    <property type="entry name" value="NST/OST"/>
</dbReference>
<reference evidence="2" key="1">
    <citation type="submission" date="2022-08" db="EMBL/GenBank/DDBJ databases">
        <title>Genomic Encyclopedia of Type Strains, Phase V (KMG-V): Genome sequencing to study the core and pangenomes of soil and plant-associated prokaryotes.</title>
        <authorList>
            <person name="Whitman W."/>
        </authorList>
    </citation>
    <scope>NUCLEOTIDE SEQUENCE</scope>
    <source>
        <strain evidence="2">SP3012</strain>
    </source>
</reference>
<sequence>MKGEITPAYSILEQEDVVSIAESFPDLKVLFLIRNPIYRAWSHAKYDYTTGKISDLENVNEVKTLVDKPVQELRSDYLRTYQIWAEVFGKDQVYVGFYDRIEEDPEGLLTEIGDFLGISSPESLFSPQDSQRRVNASKSTKIPKQVRLCLARKYTEDLKALQELFGSYAEEWVNEAEAVLANGSRQ</sequence>
<evidence type="ECO:0008006" key="4">
    <source>
        <dbReference type="Google" id="ProtNLM"/>
    </source>
</evidence>
<evidence type="ECO:0000256" key="1">
    <source>
        <dbReference type="ARBA" id="ARBA00022679"/>
    </source>
</evidence>
<keyword evidence="1" id="KW-0808">Transferase</keyword>
<dbReference type="InterPro" id="IPR027417">
    <property type="entry name" value="P-loop_NTPase"/>
</dbReference>
<name>A0A9X2UMZ9_9BACT</name>
<evidence type="ECO:0000313" key="3">
    <source>
        <dbReference type="Proteomes" id="UP001155040"/>
    </source>
</evidence>
<accession>A0A9X2UMZ9</accession>
<dbReference type="EMBL" id="JANUBF010000028">
    <property type="protein sequence ID" value="MCS4037861.1"/>
    <property type="molecule type" value="Genomic_DNA"/>
</dbReference>
<dbReference type="GO" id="GO:0008146">
    <property type="term" value="F:sulfotransferase activity"/>
    <property type="evidence" value="ECO:0007669"/>
    <property type="project" value="InterPro"/>
</dbReference>
<dbReference type="Pfam" id="PF13469">
    <property type="entry name" value="Sulfotransfer_3"/>
    <property type="match status" value="1"/>
</dbReference>
<dbReference type="Gene3D" id="3.40.50.300">
    <property type="entry name" value="P-loop containing nucleotide triphosphate hydrolases"/>
    <property type="match status" value="1"/>
</dbReference>
<dbReference type="Proteomes" id="UP001155040">
    <property type="component" value="Unassembled WGS sequence"/>
</dbReference>
<proteinExistence type="predicted"/>
<dbReference type="SUPFAM" id="SSF52540">
    <property type="entry name" value="P-loop containing nucleoside triphosphate hydrolases"/>
    <property type="match status" value="1"/>
</dbReference>
<evidence type="ECO:0000313" key="2">
    <source>
        <dbReference type="EMBL" id="MCS4037861.1"/>
    </source>
</evidence>